<gene>
    <name evidence="1" type="ORF">CEXT_381081</name>
</gene>
<organism evidence="1 2">
    <name type="scientific">Caerostris extrusa</name>
    <name type="common">Bark spider</name>
    <name type="synonym">Caerostris bankana</name>
    <dbReference type="NCBI Taxonomy" id="172846"/>
    <lineage>
        <taxon>Eukaryota</taxon>
        <taxon>Metazoa</taxon>
        <taxon>Ecdysozoa</taxon>
        <taxon>Arthropoda</taxon>
        <taxon>Chelicerata</taxon>
        <taxon>Arachnida</taxon>
        <taxon>Araneae</taxon>
        <taxon>Araneomorphae</taxon>
        <taxon>Entelegynae</taxon>
        <taxon>Araneoidea</taxon>
        <taxon>Araneidae</taxon>
        <taxon>Caerostris</taxon>
    </lineage>
</organism>
<sequence length="87" mass="10235">MRNFQISIQIHFHAPPKLHILEIFTSKTESFSRTFEWPGPWMIEQTWKERKDIASRESLSPVGTMSMLTDNVLVWERQSGRPKYANG</sequence>
<dbReference type="Proteomes" id="UP001054945">
    <property type="component" value="Unassembled WGS sequence"/>
</dbReference>
<name>A0AAV4SJR4_CAEEX</name>
<dbReference type="AlphaFoldDB" id="A0AAV4SJR4"/>
<dbReference type="EMBL" id="BPLR01009641">
    <property type="protein sequence ID" value="GIY33441.1"/>
    <property type="molecule type" value="Genomic_DNA"/>
</dbReference>
<evidence type="ECO:0000313" key="1">
    <source>
        <dbReference type="EMBL" id="GIY33441.1"/>
    </source>
</evidence>
<comment type="caution">
    <text evidence="1">The sequence shown here is derived from an EMBL/GenBank/DDBJ whole genome shotgun (WGS) entry which is preliminary data.</text>
</comment>
<evidence type="ECO:0000313" key="2">
    <source>
        <dbReference type="Proteomes" id="UP001054945"/>
    </source>
</evidence>
<reference evidence="1 2" key="1">
    <citation type="submission" date="2021-06" db="EMBL/GenBank/DDBJ databases">
        <title>Caerostris extrusa draft genome.</title>
        <authorList>
            <person name="Kono N."/>
            <person name="Arakawa K."/>
        </authorList>
    </citation>
    <scope>NUCLEOTIDE SEQUENCE [LARGE SCALE GENOMIC DNA]</scope>
</reference>
<keyword evidence="2" id="KW-1185">Reference proteome</keyword>
<protein>
    <submittedName>
        <fullName evidence="1">Uncharacterized protein</fullName>
    </submittedName>
</protein>
<accession>A0AAV4SJR4</accession>
<proteinExistence type="predicted"/>